<dbReference type="SUPFAM" id="SSF75169">
    <property type="entry name" value="DsrEFH-like"/>
    <property type="match status" value="1"/>
</dbReference>
<feature type="chain" id="PRO_5021811595" description="Intracellular sulfur oxidation DsrE/DsrF family protein" evidence="1">
    <location>
        <begin position="25"/>
        <end position="155"/>
    </location>
</feature>
<evidence type="ECO:0000313" key="2">
    <source>
        <dbReference type="EMBL" id="TWA72972.1"/>
    </source>
</evidence>
<name>A0A560BK34_AZOBR</name>
<organism evidence="2 3">
    <name type="scientific">Azospirillum brasilense</name>
    <dbReference type="NCBI Taxonomy" id="192"/>
    <lineage>
        <taxon>Bacteria</taxon>
        <taxon>Pseudomonadati</taxon>
        <taxon>Pseudomonadota</taxon>
        <taxon>Alphaproteobacteria</taxon>
        <taxon>Rhodospirillales</taxon>
        <taxon>Azospirillaceae</taxon>
        <taxon>Azospirillum</taxon>
    </lineage>
</organism>
<dbReference type="Proteomes" id="UP000316083">
    <property type="component" value="Unassembled WGS sequence"/>
</dbReference>
<proteinExistence type="predicted"/>
<reference evidence="2 3" key="1">
    <citation type="submission" date="2019-06" db="EMBL/GenBank/DDBJ databases">
        <title>Genomic Encyclopedia of Type Strains, Phase IV (KMG-V): Genome sequencing to study the core and pangenomes of soil and plant-associated prokaryotes.</title>
        <authorList>
            <person name="Whitman W."/>
        </authorList>
    </citation>
    <scope>NUCLEOTIDE SEQUENCE [LARGE SCALE GENOMIC DNA]</scope>
    <source>
        <strain evidence="2 3">BR 11796</strain>
    </source>
</reference>
<dbReference type="EMBL" id="VITF01000002">
    <property type="protein sequence ID" value="TWA72972.1"/>
    <property type="molecule type" value="Genomic_DNA"/>
</dbReference>
<dbReference type="AlphaFoldDB" id="A0A560BK34"/>
<dbReference type="RefSeq" id="WP_186464770.1">
    <property type="nucleotide sequence ID" value="NZ_VITF01000002.1"/>
</dbReference>
<sequence>MAMRSTRRAALALAGFAGMTAAMAGRKAGADQPGIHRVAIQVSSNDPALMNMALNNVKNIIEYYKTIGETVEVELVTFGPGLHMLRADRSPVKDRLASLKGSLPTLTYSACENTRNGMIRVEQGEVPMVPEAKLVPSGVVRLMQLQEEGWSYIRP</sequence>
<dbReference type="Gene3D" id="3.40.1260.10">
    <property type="entry name" value="DsrEFH-like"/>
    <property type="match status" value="1"/>
</dbReference>
<dbReference type="PANTHER" id="PTHR37691:SF1">
    <property type="entry name" value="BLR3518 PROTEIN"/>
    <property type="match status" value="1"/>
</dbReference>
<keyword evidence="1" id="KW-0732">Signal</keyword>
<protein>
    <recommendedName>
        <fullName evidence="4">Intracellular sulfur oxidation DsrE/DsrF family protein</fullName>
    </recommendedName>
</protein>
<evidence type="ECO:0008006" key="4">
    <source>
        <dbReference type="Google" id="ProtNLM"/>
    </source>
</evidence>
<dbReference type="InterPro" id="IPR006311">
    <property type="entry name" value="TAT_signal"/>
</dbReference>
<comment type="caution">
    <text evidence="2">The sequence shown here is derived from an EMBL/GenBank/DDBJ whole genome shotgun (WGS) entry which is preliminary data.</text>
</comment>
<dbReference type="PROSITE" id="PS51318">
    <property type="entry name" value="TAT"/>
    <property type="match status" value="1"/>
</dbReference>
<gene>
    <name evidence="2" type="ORF">FBZ82_102574</name>
</gene>
<accession>A0A560BK34</accession>
<feature type="signal peptide" evidence="1">
    <location>
        <begin position="1"/>
        <end position="24"/>
    </location>
</feature>
<dbReference type="PANTHER" id="PTHR37691">
    <property type="entry name" value="BLR3518 PROTEIN"/>
    <property type="match status" value="1"/>
</dbReference>
<evidence type="ECO:0000256" key="1">
    <source>
        <dbReference type="SAM" id="SignalP"/>
    </source>
</evidence>
<dbReference type="InterPro" id="IPR027396">
    <property type="entry name" value="DsrEFH-like"/>
</dbReference>
<evidence type="ECO:0000313" key="3">
    <source>
        <dbReference type="Proteomes" id="UP000316083"/>
    </source>
</evidence>